<sequence length="153" mass="17704">MTVDLLTRLEKSMEAYDEPVKWLERLITTTEKREKKHINELATLEAQRAEEVRIAKELRGKIAEAKTAEEDLRRKVSEIEGVAKKNEKGRVGLPSFARRDNRRVEVAFGEESERIRDVGIANGEVTKVRFARAAVDERQNQRIRRTQTDCRVS</sequence>
<name>A0A176WIH7_MARPO</name>
<feature type="coiled-coil region" evidence="1">
    <location>
        <begin position="27"/>
        <end position="75"/>
    </location>
</feature>
<keyword evidence="3" id="KW-1185">Reference proteome</keyword>
<evidence type="ECO:0000313" key="2">
    <source>
        <dbReference type="EMBL" id="OAE31986.1"/>
    </source>
</evidence>
<dbReference type="EMBL" id="LVLJ01000930">
    <property type="protein sequence ID" value="OAE31986.1"/>
    <property type="molecule type" value="Genomic_DNA"/>
</dbReference>
<organism evidence="2 3">
    <name type="scientific">Marchantia polymorpha subsp. ruderalis</name>
    <dbReference type="NCBI Taxonomy" id="1480154"/>
    <lineage>
        <taxon>Eukaryota</taxon>
        <taxon>Viridiplantae</taxon>
        <taxon>Streptophyta</taxon>
        <taxon>Embryophyta</taxon>
        <taxon>Marchantiophyta</taxon>
        <taxon>Marchantiopsida</taxon>
        <taxon>Marchantiidae</taxon>
        <taxon>Marchantiales</taxon>
        <taxon>Marchantiaceae</taxon>
        <taxon>Marchantia</taxon>
    </lineage>
</organism>
<accession>A0A176WIH7</accession>
<keyword evidence="1" id="KW-0175">Coiled coil</keyword>
<evidence type="ECO:0000256" key="1">
    <source>
        <dbReference type="SAM" id="Coils"/>
    </source>
</evidence>
<comment type="caution">
    <text evidence="2">The sequence shown here is derived from an EMBL/GenBank/DDBJ whole genome shotgun (WGS) entry which is preliminary data.</text>
</comment>
<evidence type="ECO:0000313" key="3">
    <source>
        <dbReference type="Proteomes" id="UP000077202"/>
    </source>
</evidence>
<reference evidence="2" key="1">
    <citation type="submission" date="2016-03" db="EMBL/GenBank/DDBJ databases">
        <title>Mechanisms controlling the formation of the plant cell surface in tip-growing cells are functionally conserved among land plants.</title>
        <authorList>
            <person name="Honkanen S."/>
            <person name="Jones V.A."/>
            <person name="Morieri G."/>
            <person name="Champion C."/>
            <person name="Hetherington A.J."/>
            <person name="Kelly S."/>
            <person name="Saint-Marcoux D."/>
            <person name="Proust H."/>
            <person name="Prescott H."/>
            <person name="Dolan L."/>
        </authorList>
    </citation>
    <scope>NUCLEOTIDE SEQUENCE [LARGE SCALE GENOMIC DNA]</scope>
    <source>
        <tissue evidence="2">Whole gametophyte</tissue>
    </source>
</reference>
<proteinExistence type="predicted"/>
<protein>
    <submittedName>
        <fullName evidence="2">Uncharacterized protein</fullName>
    </submittedName>
</protein>
<gene>
    <name evidence="2" type="ORF">AXG93_4421s1390</name>
</gene>
<dbReference type="Proteomes" id="UP000077202">
    <property type="component" value="Unassembled WGS sequence"/>
</dbReference>
<dbReference type="AlphaFoldDB" id="A0A176WIH7"/>